<gene>
    <name evidence="6" type="ORF">Osc7112_1598</name>
</gene>
<dbReference type="Proteomes" id="UP000010478">
    <property type="component" value="Chromosome"/>
</dbReference>
<dbReference type="AlphaFoldDB" id="K9VD99"/>
<dbReference type="SUPFAM" id="SSF88659">
    <property type="entry name" value="Sigma3 and sigma4 domains of RNA polymerase sigma factors"/>
    <property type="match status" value="1"/>
</dbReference>
<evidence type="ECO:0008006" key="8">
    <source>
        <dbReference type="Google" id="ProtNLM"/>
    </source>
</evidence>
<reference evidence="6 7" key="1">
    <citation type="submission" date="2012-05" db="EMBL/GenBank/DDBJ databases">
        <title>Finished chromosome of genome of Oscillatoria sp. PCC 7112.</title>
        <authorList>
            <consortium name="US DOE Joint Genome Institute"/>
            <person name="Gugger M."/>
            <person name="Coursin T."/>
            <person name="Rippka R."/>
            <person name="Tandeau De Marsac N."/>
            <person name="Huntemann M."/>
            <person name="Wei C.-L."/>
            <person name="Han J."/>
            <person name="Detter J.C."/>
            <person name="Han C."/>
            <person name="Tapia R."/>
            <person name="Davenport K."/>
            <person name="Daligault H."/>
            <person name="Erkkila T."/>
            <person name="Gu W."/>
            <person name="Munk A.C.C."/>
            <person name="Teshima H."/>
            <person name="Xu Y."/>
            <person name="Chain P."/>
            <person name="Chen A."/>
            <person name="Krypides N."/>
            <person name="Mavromatis K."/>
            <person name="Markowitz V."/>
            <person name="Szeto E."/>
            <person name="Ivanova N."/>
            <person name="Mikhailova N."/>
            <person name="Ovchinnikova G."/>
            <person name="Pagani I."/>
            <person name="Pati A."/>
            <person name="Goodwin L."/>
            <person name="Peters L."/>
            <person name="Pitluck S."/>
            <person name="Woyke T."/>
            <person name="Kerfeld C."/>
        </authorList>
    </citation>
    <scope>NUCLEOTIDE SEQUENCE [LARGE SCALE GENOMIC DNA]</scope>
    <source>
        <strain evidence="6 7">PCC 7112</strain>
    </source>
</reference>
<dbReference type="OrthoDB" id="474800at2"/>
<dbReference type="RefSeq" id="WP_015175431.1">
    <property type="nucleotide sequence ID" value="NC_019729.1"/>
</dbReference>
<evidence type="ECO:0000313" key="6">
    <source>
        <dbReference type="EMBL" id="AFZ06113.1"/>
    </source>
</evidence>
<dbReference type="PANTHER" id="PTHR30385:SF7">
    <property type="entry name" value="RNA POLYMERASE SIGMA FACTOR FLIA"/>
    <property type="match status" value="1"/>
</dbReference>
<organism evidence="6 7">
    <name type="scientific">Phormidium nigroviride PCC 7112</name>
    <dbReference type="NCBI Taxonomy" id="179408"/>
    <lineage>
        <taxon>Bacteria</taxon>
        <taxon>Bacillati</taxon>
        <taxon>Cyanobacteriota</taxon>
        <taxon>Cyanophyceae</taxon>
        <taxon>Oscillatoriophycideae</taxon>
        <taxon>Oscillatoriales</taxon>
        <taxon>Oscillatoriaceae</taxon>
        <taxon>Phormidium</taxon>
    </lineage>
</organism>
<evidence type="ECO:0000256" key="2">
    <source>
        <dbReference type="ARBA" id="ARBA00023082"/>
    </source>
</evidence>
<dbReference type="GO" id="GO:0003677">
    <property type="term" value="F:DNA binding"/>
    <property type="evidence" value="ECO:0007669"/>
    <property type="project" value="UniProtKB-KW"/>
</dbReference>
<dbReference type="eggNOG" id="COG1191">
    <property type="taxonomic scope" value="Bacteria"/>
</dbReference>
<feature type="compositionally biased region" description="Polar residues" evidence="5">
    <location>
        <begin position="332"/>
        <end position="342"/>
    </location>
</feature>
<dbReference type="STRING" id="179408.Osc7112_1598"/>
<feature type="region of interest" description="Disordered" evidence="5">
    <location>
        <begin position="311"/>
        <end position="342"/>
    </location>
</feature>
<keyword evidence="7" id="KW-1185">Reference proteome</keyword>
<keyword evidence="1" id="KW-0805">Transcription regulation</keyword>
<keyword evidence="2" id="KW-0731">Sigma factor</keyword>
<dbReference type="KEGG" id="oni:Osc7112_1598"/>
<evidence type="ECO:0000313" key="7">
    <source>
        <dbReference type="Proteomes" id="UP000010478"/>
    </source>
</evidence>
<accession>K9VD99</accession>
<dbReference type="EMBL" id="CP003614">
    <property type="protein sequence ID" value="AFZ06113.1"/>
    <property type="molecule type" value="Genomic_DNA"/>
</dbReference>
<proteinExistence type="predicted"/>
<protein>
    <recommendedName>
        <fullName evidence="8">RNA polymerase sigma factor, sigma-70 family</fullName>
    </recommendedName>
</protein>
<dbReference type="PANTHER" id="PTHR30385">
    <property type="entry name" value="SIGMA FACTOR F FLAGELLAR"/>
    <property type="match status" value="1"/>
</dbReference>
<name>K9VD99_9CYAN</name>
<dbReference type="Gene3D" id="1.10.10.10">
    <property type="entry name" value="Winged helix-like DNA-binding domain superfamily/Winged helix DNA-binding domain"/>
    <property type="match status" value="1"/>
</dbReference>
<keyword evidence="4" id="KW-0804">Transcription</keyword>
<evidence type="ECO:0000256" key="3">
    <source>
        <dbReference type="ARBA" id="ARBA00023125"/>
    </source>
</evidence>
<evidence type="ECO:0000256" key="4">
    <source>
        <dbReference type="ARBA" id="ARBA00023163"/>
    </source>
</evidence>
<dbReference type="HOGENOM" id="CLU_492458_0_0_3"/>
<evidence type="ECO:0000256" key="5">
    <source>
        <dbReference type="SAM" id="MobiDB-lite"/>
    </source>
</evidence>
<dbReference type="InterPro" id="IPR013324">
    <property type="entry name" value="RNA_pol_sigma_r3/r4-like"/>
</dbReference>
<dbReference type="InterPro" id="IPR036388">
    <property type="entry name" value="WH-like_DNA-bd_sf"/>
</dbReference>
<evidence type="ECO:0000256" key="1">
    <source>
        <dbReference type="ARBA" id="ARBA00023015"/>
    </source>
</evidence>
<feature type="compositionally biased region" description="Acidic residues" evidence="5">
    <location>
        <begin position="320"/>
        <end position="331"/>
    </location>
</feature>
<keyword evidence="3" id="KW-0238">DNA-binding</keyword>
<sequence length="553" mass="64431">MTNPSHQGNIPRLPERQNYTDEFCTYLRLNTSKNAQIIEWHNQNHLRTNFNLYQQRNPEFAQLCSQQNYSKNLALYWRKIAINAASIPQEWEPKNRQKLALEHLVCYLQKNCYYAAREASRASQEQLWDEYLSSARIFIYNPDNLCRLLQSYDCDRQASLDTYIQAALSQDIRDKMSVGKFSPWRMLVKKSDKLLREALETSAIPEPTITQCIFARKCFKQVYSLNKVYNPAVRKRGDKWHEADTEDFRQTAESYNAEKVLLNAPHEVSAGSNINQEQVQAWMKLCIQALQNYQNPINHNINIPWESLEEKGGENLSESNTEESFDIEANENTESNSRKSQQVHSAFRKQIEEFKPDQHKTLLLYYGCGIKQTQLEIKLGISQSAISRRLNTIKTKLIKTMAEMSQPEVWSEKYVLQWLHKNFRAPLHSDLIHAALVEAVKKLESQEETVFHLHYGQQLNVERIAIMLGMDNLEVNAILSQSQQNLQSNLIAEIQNWQRDCVDKWLLRFYQSQVRAVCRSRNLSLQAEDTSQTVDVIVDECLQILMANNKKGE</sequence>
<dbReference type="GO" id="GO:0016987">
    <property type="term" value="F:sigma factor activity"/>
    <property type="evidence" value="ECO:0007669"/>
    <property type="project" value="UniProtKB-KW"/>
</dbReference>